<feature type="domain" description="Phosphoesterase HXTX" evidence="3">
    <location>
        <begin position="107"/>
        <end position="176"/>
    </location>
</feature>
<gene>
    <name evidence="4" type="ORF">D187_001129</name>
</gene>
<evidence type="ECO:0000259" key="3">
    <source>
        <dbReference type="Pfam" id="PF02834"/>
    </source>
</evidence>
<dbReference type="EC" id="3.1.4.58" evidence="2"/>
<keyword evidence="4" id="KW-0436">Ligase</keyword>
<dbReference type="NCBIfam" id="TIGR02258">
    <property type="entry name" value="2_5_ligase"/>
    <property type="match status" value="1"/>
</dbReference>
<dbReference type="GO" id="GO:0004113">
    <property type="term" value="F:2',3'-cyclic-nucleotide 3'-phosphodiesterase activity"/>
    <property type="evidence" value="ECO:0007669"/>
    <property type="project" value="InterPro"/>
</dbReference>
<comment type="function">
    <text evidence="2">Hydrolyzes RNA 2',3'-cyclic phosphodiester to an RNA 2'-phosphomonoester.</text>
</comment>
<dbReference type="EMBL" id="ANAH02000010">
    <property type="protein sequence ID" value="EPX61346.1"/>
    <property type="molecule type" value="Genomic_DNA"/>
</dbReference>
<protein>
    <recommendedName>
        <fullName evidence="2">RNA 2',3'-cyclic phosphodiesterase</fullName>
        <shortName evidence="2">RNA 2',3'-CPDase</shortName>
        <ecNumber evidence="2">3.1.4.58</ecNumber>
    </recommendedName>
</protein>
<dbReference type="InterPro" id="IPR009097">
    <property type="entry name" value="Cyclic_Pdiesterase"/>
</dbReference>
<dbReference type="Proteomes" id="UP000011682">
    <property type="component" value="Unassembled WGS sequence"/>
</dbReference>
<dbReference type="GO" id="GO:0008664">
    <property type="term" value="F:RNA 2',3'-cyclic 3'-phosphodiesterase activity"/>
    <property type="evidence" value="ECO:0007669"/>
    <property type="project" value="UniProtKB-EC"/>
</dbReference>
<name>S9PE46_CYSF2</name>
<dbReference type="PANTHER" id="PTHR35561">
    <property type="entry name" value="RNA 2',3'-CYCLIC PHOSPHODIESTERASE"/>
    <property type="match status" value="1"/>
</dbReference>
<dbReference type="eggNOG" id="COG1514">
    <property type="taxonomic scope" value="Bacteria"/>
</dbReference>
<comment type="catalytic activity">
    <reaction evidence="2">
        <text>a 3'-end 2',3'-cyclophospho-ribonucleotide-RNA + H2O = a 3'-end 2'-phospho-ribonucleotide-RNA + H(+)</text>
        <dbReference type="Rhea" id="RHEA:11828"/>
        <dbReference type="Rhea" id="RHEA-COMP:10464"/>
        <dbReference type="Rhea" id="RHEA-COMP:17353"/>
        <dbReference type="ChEBI" id="CHEBI:15377"/>
        <dbReference type="ChEBI" id="CHEBI:15378"/>
        <dbReference type="ChEBI" id="CHEBI:83064"/>
        <dbReference type="ChEBI" id="CHEBI:173113"/>
        <dbReference type="EC" id="3.1.4.58"/>
    </reaction>
</comment>
<dbReference type="Pfam" id="PF02834">
    <property type="entry name" value="LigT_PEase"/>
    <property type="match status" value="2"/>
</dbReference>
<keyword evidence="5" id="KW-1185">Reference proteome</keyword>
<dbReference type="HAMAP" id="MF_01940">
    <property type="entry name" value="RNA_CPDase"/>
    <property type="match status" value="1"/>
</dbReference>
<evidence type="ECO:0000256" key="1">
    <source>
        <dbReference type="ARBA" id="ARBA00022801"/>
    </source>
</evidence>
<feature type="domain" description="Phosphoesterase HXTX" evidence="3">
    <location>
        <begin position="24"/>
        <end position="100"/>
    </location>
</feature>
<feature type="active site" description="Proton acceptor" evidence="2">
    <location>
        <position position="136"/>
    </location>
</feature>
<proteinExistence type="inferred from homology"/>
<dbReference type="PANTHER" id="PTHR35561:SF1">
    <property type="entry name" value="RNA 2',3'-CYCLIC PHOSPHODIESTERASE"/>
    <property type="match status" value="1"/>
</dbReference>
<feature type="active site" description="Proton donor" evidence="2">
    <location>
        <position position="49"/>
    </location>
</feature>
<dbReference type="InterPro" id="IPR014051">
    <property type="entry name" value="Phosphoesterase_HXTX"/>
</dbReference>
<feature type="short sequence motif" description="HXTX 1" evidence="2">
    <location>
        <begin position="49"/>
        <end position="52"/>
    </location>
</feature>
<keyword evidence="1 2" id="KW-0378">Hydrolase</keyword>
<accession>S9PE46</accession>
<evidence type="ECO:0000313" key="4">
    <source>
        <dbReference type="EMBL" id="EPX61346.1"/>
    </source>
</evidence>
<dbReference type="SUPFAM" id="SSF55144">
    <property type="entry name" value="LigT-like"/>
    <property type="match status" value="1"/>
</dbReference>
<dbReference type="GO" id="GO:0016874">
    <property type="term" value="F:ligase activity"/>
    <property type="evidence" value="ECO:0007669"/>
    <property type="project" value="UniProtKB-KW"/>
</dbReference>
<reference evidence="4" key="1">
    <citation type="submission" date="2013-05" db="EMBL/GenBank/DDBJ databases">
        <title>Genome assembly of Cystobacter fuscus DSM 2262.</title>
        <authorList>
            <person name="Sharma G."/>
            <person name="Khatri I."/>
            <person name="Kaur C."/>
            <person name="Mayilraj S."/>
            <person name="Subramanian S."/>
        </authorList>
    </citation>
    <scope>NUCLEOTIDE SEQUENCE [LARGE SCALE GENOMIC DNA]</scope>
    <source>
        <strain evidence="4">DSM 2262</strain>
    </source>
</reference>
<dbReference type="AlphaFoldDB" id="S9PE46"/>
<evidence type="ECO:0000256" key="2">
    <source>
        <dbReference type="HAMAP-Rule" id="MF_01940"/>
    </source>
</evidence>
<evidence type="ECO:0000313" key="5">
    <source>
        <dbReference type="Proteomes" id="UP000011682"/>
    </source>
</evidence>
<dbReference type="Gene3D" id="3.90.1140.10">
    <property type="entry name" value="Cyclic phosphodiesterase"/>
    <property type="match status" value="1"/>
</dbReference>
<sequence length="194" mass="20815">MGASSEEMSMRLFVAVTLGSSVEEAATAALEQLRGLAPRARWVPPANLHLTLNFLGEVDDERAARVKQVLEQVGPRHEPLVLSIQGGGSFGAQSHPRVLWAGVEGNTAALGALQADVAEGLRPLGFEPEHRSYVAHLTLARAKQPRGDRELAGCVRALQDARWGEARVDGLVLFESLGGHYHPRARIPLGARAP</sequence>
<comment type="similarity">
    <text evidence="2">Belongs to the 2H phosphoesterase superfamily. ThpR family.</text>
</comment>
<dbReference type="InterPro" id="IPR004175">
    <property type="entry name" value="RNA_CPDase"/>
</dbReference>
<comment type="caution">
    <text evidence="4">The sequence shown here is derived from an EMBL/GenBank/DDBJ whole genome shotgun (WGS) entry which is preliminary data.</text>
</comment>
<feature type="short sequence motif" description="HXTX 2" evidence="2">
    <location>
        <begin position="136"/>
        <end position="139"/>
    </location>
</feature>
<organism evidence="4 5">
    <name type="scientific">Cystobacter fuscus (strain ATCC 25194 / DSM 2262 / NBRC 100088 / M29)</name>
    <dbReference type="NCBI Taxonomy" id="1242864"/>
    <lineage>
        <taxon>Bacteria</taxon>
        <taxon>Pseudomonadati</taxon>
        <taxon>Myxococcota</taxon>
        <taxon>Myxococcia</taxon>
        <taxon>Myxococcales</taxon>
        <taxon>Cystobacterineae</taxon>
        <taxon>Archangiaceae</taxon>
        <taxon>Cystobacter</taxon>
    </lineage>
</organism>